<feature type="compositionally biased region" description="Basic and acidic residues" evidence="1">
    <location>
        <begin position="264"/>
        <end position="274"/>
    </location>
</feature>
<feature type="transmembrane region" description="Helical" evidence="2">
    <location>
        <begin position="122"/>
        <end position="140"/>
    </location>
</feature>
<dbReference type="AlphaFoldDB" id="A0A7H8TLG3"/>
<name>A0A7H8TLG3_STRCX</name>
<feature type="transmembrane region" description="Helical" evidence="2">
    <location>
        <begin position="96"/>
        <end position="115"/>
    </location>
</feature>
<dbReference type="RefSeq" id="WP_176578476.1">
    <property type="nucleotide sequence ID" value="NZ_CBDRGH010000022.1"/>
</dbReference>
<gene>
    <name evidence="3" type="ORF">HUT05_44825</name>
</gene>
<feature type="compositionally biased region" description="Pro residues" evidence="1">
    <location>
        <begin position="375"/>
        <end position="388"/>
    </location>
</feature>
<keyword evidence="2" id="KW-0472">Membrane</keyword>
<evidence type="ECO:0000313" key="3">
    <source>
        <dbReference type="EMBL" id="QKZ23862.1"/>
    </source>
</evidence>
<dbReference type="EMBL" id="CP056041">
    <property type="protein sequence ID" value="QKZ23862.1"/>
    <property type="molecule type" value="Genomic_DNA"/>
</dbReference>
<evidence type="ECO:0008006" key="5">
    <source>
        <dbReference type="Google" id="ProtNLM"/>
    </source>
</evidence>
<evidence type="ECO:0000313" key="4">
    <source>
        <dbReference type="Proteomes" id="UP000509418"/>
    </source>
</evidence>
<feature type="transmembrane region" description="Helical" evidence="2">
    <location>
        <begin position="22"/>
        <end position="41"/>
    </location>
</feature>
<evidence type="ECO:0000256" key="1">
    <source>
        <dbReference type="SAM" id="MobiDB-lite"/>
    </source>
</evidence>
<feature type="compositionally biased region" description="Low complexity" evidence="1">
    <location>
        <begin position="340"/>
        <end position="352"/>
    </location>
</feature>
<accession>A0A7H8TLG3</accession>
<keyword evidence="4" id="KW-1185">Reference proteome</keyword>
<feature type="transmembrane region" description="Helical" evidence="2">
    <location>
        <begin position="146"/>
        <end position="164"/>
    </location>
</feature>
<keyword evidence="2" id="KW-1133">Transmembrane helix</keyword>
<evidence type="ECO:0000256" key="2">
    <source>
        <dbReference type="SAM" id="Phobius"/>
    </source>
</evidence>
<feature type="transmembrane region" description="Helical" evidence="2">
    <location>
        <begin position="176"/>
        <end position="198"/>
    </location>
</feature>
<organism evidence="3 4">
    <name type="scientific">Streptomyces chartreusis</name>
    <dbReference type="NCBI Taxonomy" id="1969"/>
    <lineage>
        <taxon>Bacteria</taxon>
        <taxon>Bacillati</taxon>
        <taxon>Actinomycetota</taxon>
        <taxon>Actinomycetes</taxon>
        <taxon>Kitasatosporales</taxon>
        <taxon>Streptomycetaceae</taxon>
        <taxon>Streptomyces</taxon>
    </lineage>
</organism>
<reference evidence="3 4" key="1">
    <citation type="submission" date="2020-06" db="EMBL/GenBank/DDBJ databases">
        <title>Genome mining for natural products.</title>
        <authorList>
            <person name="Zhang B."/>
            <person name="Shi J."/>
            <person name="Ge H."/>
        </authorList>
    </citation>
    <scope>NUCLEOTIDE SEQUENCE [LARGE SCALE GENOMIC DNA]</scope>
    <source>
        <strain evidence="3 4">NA02069</strain>
    </source>
</reference>
<feature type="compositionally biased region" description="Low complexity" evidence="1">
    <location>
        <begin position="284"/>
        <end position="296"/>
    </location>
</feature>
<dbReference type="Proteomes" id="UP000509418">
    <property type="component" value="Chromosome"/>
</dbReference>
<keyword evidence="2" id="KW-0812">Transmembrane</keyword>
<feature type="compositionally biased region" description="Low complexity" evidence="1">
    <location>
        <begin position="365"/>
        <end position="374"/>
    </location>
</feature>
<feature type="compositionally biased region" description="Basic and acidic residues" evidence="1">
    <location>
        <begin position="313"/>
        <end position="322"/>
    </location>
</feature>
<sequence>MTGLAVNYGTEIDWGNPGFIEIYSYAFGVSTILTVILWLLAVAKRAAQGVHFGQALSESIGYLLMSVMVSAFAPAAVAYVVLLMDGAAEAMLDSQSVKIAVLGTIVVGCLLLLSATGIGAPLAVIIGFGLILILLGIWLLLVVRNALILCGLVFGPTVFSGLVNKDLWQHTRRWTGVMVAIISAKYVIYTVLALAIALTEGIPKNVADLSFGQAIGTLMTVFALFFLALFAPFQIGRFVPIFGDEMQAILQSRSTVMTQAKSAIDEGLSRKRDLTTAADNPRLGGTPETGEAEAGASAGGGTPQLPNSAGSALDRDPADEGYLHGGRQGVSGEAPGGSGDDSASAPAPSTAEPTDETAPDPPSSAAPWASHGPSPARPTPPSPQPPPADYRRDPDPLDEEE</sequence>
<feature type="transmembrane region" description="Helical" evidence="2">
    <location>
        <begin position="62"/>
        <end position="84"/>
    </location>
</feature>
<protein>
    <recommendedName>
        <fullName evidence="5">Type IV secretion system protein</fullName>
    </recommendedName>
</protein>
<feature type="transmembrane region" description="Helical" evidence="2">
    <location>
        <begin position="210"/>
        <end position="231"/>
    </location>
</feature>
<feature type="compositionally biased region" description="Gly residues" evidence="1">
    <location>
        <begin position="323"/>
        <end position="339"/>
    </location>
</feature>
<proteinExistence type="predicted"/>
<feature type="region of interest" description="Disordered" evidence="1">
    <location>
        <begin position="264"/>
        <end position="401"/>
    </location>
</feature>